<keyword evidence="6" id="KW-1185">Reference proteome</keyword>
<dbReference type="GO" id="GO:0071013">
    <property type="term" value="C:catalytic step 2 spliceosome"/>
    <property type="evidence" value="ECO:0007669"/>
    <property type="project" value="TreeGrafter"/>
</dbReference>
<feature type="compositionally biased region" description="Low complexity" evidence="4">
    <location>
        <begin position="35"/>
        <end position="45"/>
    </location>
</feature>
<keyword evidence="3" id="KW-0539">Nucleus</keyword>
<dbReference type="AlphaFoldDB" id="A0AA39SCL8"/>
<dbReference type="Pfam" id="PF08424">
    <property type="entry name" value="NRDE-2"/>
    <property type="match status" value="1"/>
</dbReference>
<evidence type="ECO:0000256" key="1">
    <source>
        <dbReference type="ARBA" id="ARBA00004123"/>
    </source>
</evidence>
<comment type="similarity">
    <text evidence="2">Belongs to the NRDE2 family.</text>
</comment>
<evidence type="ECO:0000256" key="3">
    <source>
        <dbReference type="ARBA" id="ARBA00023242"/>
    </source>
</evidence>
<reference evidence="5" key="1">
    <citation type="journal article" date="2022" name="Plant J.">
        <title>Strategies of tolerance reflected in two North American maple genomes.</title>
        <authorList>
            <person name="McEvoy S.L."/>
            <person name="Sezen U.U."/>
            <person name="Trouern-Trend A."/>
            <person name="McMahon S.M."/>
            <person name="Schaberg P.G."/>
            <person name="Yang J."/>
            <person name="Wegrzyn J.L."/>
            <person name="Swenson N.G."/>
        </authorList>
    </citation>
    <scope>NUCLEOTIDE SEQUENCE</scope>
    <source>
        <strain evidence="5">NS2018</strain>
    </source>
</reference>
<dbReference type="EMBL" id="JAUESC010000382">
    <property type="protein sequence ID" value="KAK0586364.1"/>
    <property type="molecule type" value="Genomic_DNA"/>
</dbReference>
<proteinExistence type="inferred from homology"/>
<feature type="compositionally biased region" description="Basic residues" evidence="4">
    <location>
        <begin position="108"/>
        <end position="123"/>
    </location>
</feature>
<dbReference type="SUPFAM" id="SSF48452">
    <property type="entry name" value="TPR-like"/>
    <property type="match status" value="1"/>
</dbReference>
<sequence length="1103" mass="126562">MEEEQKAVTAEQDEAEDEKQKSKASHFPLFPTHINNNTCSSNNSQNAASQWLCNSSFQLTDLSVINDAVVSSLPDEEDDQPSYPSRSASYELLEEESKSESDGEREKTNKKKKKKEKKRKRSREKGDVYDSFTSAKSKEYFFDSHGDRDNLVYGKLYRMDVPRYKLHDPEKLSRFYSEGLYRLSRKGSVLDKEGDIDEMDGKLKLGRYWSTKYAVLERHKNLKRVRLVVPRKSGILVDDDFIPLLDVEMSGEGSLVADGSVIEESWEDEMLRKTREFNKLTREHPHDEKGWLAFAEFQDCVASKQSNKGARMQILQKKISILEKAVELNPDNEELLLSLMKAYLSRDSTDVLIGRWEKVLMQHSGSFKLWRQFLHVVQGEFSKFKVSDMRKLYAHAIQALSAACGKQFRQVHQTVKPHSADPAIVKLELCLVEVFLSLCRLEWQAGYQELTTALFQAEIEFSLFCPSLLLTEQSKQRLFEHFWNSDGARVGEEGAFGWSTWLEKEEENRQKVINEEMAQGNDDGGWTGWSEPISKSTGKNSEVVNDIVVDKEIEEEIDNEDTKQEDDTEALLKLLGIDVDAGLNDEVKDASTWGRWAEEESSRDCDQWMPIRTKCSQISHSDGTPDREADEQLLKVILYEDVREFLFSLTSEEARLSLLSQFINFFGGRISQRICTNSSNWNENVLTLEALPDFLSENLRKIDNVQTEMQTTSSVFSLDILSGSTNDISRRTGMMKFLRNAILQCLIAFPRNYILEEAALVAEELSVTEMNSCGCSVTPCRALAKELLKSDRQDVLLCGVYAQREAFFGNIDHARRVFDMALSSIEGLSLDAQSNAPLLYLWYAETELANNPDNDSESSFRAIHILSCLGSGLTYSMFKAALFEELTRGWAAGIEVLNVAFTMVLPERRSCSYQLEFLFYFNVRMLQRHHKQSSLSKVWETILHGLQIYPYSPELFNTLVEIGNLYTTPNKLRWIFDDHCHKKPSIVVWLFALAFEISRGGSLHRIHGLFERALAQDEVRCSVVLWRWYIAYEINIACDLSAARRIFFQAIYACPWSKKLWLDGFTKLNSILTAKELSDLQEVMRDKELNLRTDIYEILLQDA</sequence>
<dbReference type="PANTHER" id="PTHR13471:SF0">
    <property type="entry name" value="NUCLEAR EXOSOME REGULATOR NRDE2"/>
    <property type="match status" value="1"/>
</dbReference>
<evidence type="ECO:0000256" key="2">
    <source>
        <dbReference type="ARBA" id="ARBA00009265"/>
    </source>
</evidence>
<dbReference type="InterPro" id="IPR003107">
    <property type="entry name" value="HAT"/>
</dbReference>
<reference evidence="5" key="2">
    <citation type="submission" date="2023-06" db="EMBL/GenBank/DDBJ databases">
        <authorList>
            <person name="Swenson N.G."/>
            <person name="Wegrzyn J.L."/>
            <person name="Mcevoy S.L."/>
        </authorList>
    </citation>
    <scope>NUCLEOTIDE SEQUENCE</scope>
    <source>
        <strain evidence="5">NS2018</strain>
        <tissue evidence="5">Leaf</tissue>
    </source>
</reference>
<feature type="region of interest" description="Disordered" evidence="4">
    <location>
        <begin position="72"/>
        <end position="128"/>
    </location>
</feature>
<dbReference type="Proteomes" id="UP001168877">
    <property type="component" value="Unassembled WGS sequence"/>
</dbReference>
<dbReference type="Gene3D" id="1.25.40.10">
    <property type="entry name" value="Tetratricopeptide repeat domain"/>
    <property type="match status" value="2"/>
</dbReference>
<protein>
    <recommendedName>
        <fullName evidence="7">Protein NRDE2 homolog</fullName>
    </recommendedName>
</protein>
<dbReference type="GO" id="GO:1902369">
    <property type="term" value="P:negative regulation of RNA catabolic process"/>
    <property type="evidence" value="ECO:0007669"/>
    <property type="project" value="TreeGrafter"/>
</dbReference>
<dbReference type="GO" id="GO:0006396">
    <property type="term" value="P:RNA processing"/>
    <property type="evidence" value="ECO:0007669"/>
    <property type="project" value="InterPro"/>
</dbReference>
<comment type="subcellular location">
    <subcellularLocation>
        <location evidence="1">Nucleus</location>
    </subcellularLocation>
</comment>
<evidence type="ECO:0000313" key="5">
    <source>
        <dbReference type="EMBL" id="KAK0586364.1"/>
    </source>
</evidence>
<name>A0AA39SCL8_ACESA</name>
<organism evidence="5 6">
    <name type="scientific">Acer saccharum</name>
    <name type="common">Sugar maple</name>
    <dbReference type="NCBI Taxonomy" id="4024"/>
    <lineage>
        <taxon>Eukaryota</taxon>
        <taxon>Viridiplantae</taxon>
        <taxon>Streptophyta</taxon>
        <taxon>Embryophyta</taxon>
        <taxon>Tracheophyta</taxon>
        <taxon>Spermatophyta</taxon>
        <taxon>Magnoliopsida</taxon>
        <taxon>eudicotyledons</taxon>
        <taxon>Gunneridae</taxon>
        <taxon>Pentapetalae</taxon>
        <taxon>rosids</taxon>
        <taxon>malvids</taxon>
        <taxon>Sapindales</taxon>
        <taxon>Sapindaceae</taxon>
        <taxon>Hippocastanoideae</taxon>
        <taxon>Acereae</taxon>
        <taxon>Acer</taxon>
    </lineage>
</organism>
<evidence type="ECO:0000313" key="6">
    <source>
        <dbReference type="Proteomes" id="UP001168877"/>
    </source>
</evidence>
<evidence type="ECO:0008006" key="7">
    <source>
        <dbReference type="Google" id="ProtNLM"/>
    </source>
</evidence>
<dbReference type="InterPro" id="IPR013633">
    <property type="entry name" value="NRDE-2"/>
</dbReference>
<dbReference type="GO" id="GO:0031048">
    <property type="term" value="P:regulatory ncRNA-mediated heterochromatin formation"/>
    <property type="evidence" value="ECO:0007669"/>
    <property type="project" value="TreeGrafter"/>
</dbReference>
<comment type="caution">
    <text evidence="5">The sequence shown here is derived from an EMBL/GenBank/DDBJ whole genome shotgun (WGS) entry which is preliminary data.</text>
</comment>
<feature type="compositionally biased region" description="Basic and acidic residues" evidence="4">
    <location>
        <begin position="95"/>
        <end position="107"/>
    </location>
</feature>
<gene>
    <name evidence="5" type="ORF">LWI29_005721</name>
</gene>
<evidence type="ECO:0000256" key="4">
    <source>
        <dbReference type="SAM" id="MobiDB-lite"/>
    </source>
</evidence>
<dbReference type="InterPro" id="IPR011990">
    <property type="entry name" value="TPR-like_helical_dom_sf"/>
</dbReference>
<feature type="region of interest" description="Disordered" evidence="4">
    <location>
        <begin position="1"/>
        <end position="45"/>
    </location>
</feature>
<dbReference type="PANTHER" id="PTHR13471">
    <property type="entry name" value="TETRATRICOPEPTIDE-LIKE HELICAL"/>
    <property type="match status" value="1"/>
</dbReference>
<accession>A0AA39SCL8</accession>
<dbReference type="SMART" id="SM00386">
    <property type="entry name" value="HAT"/>
    <property type="match status" value="4"/>
</dbReference>